<reference evidence="2" key="1">
    <citation type="submission" date="2022-10" db="EMBL/GenBank/DDBJ databases">
        <authorList>
            <person name="Mo P."/>
        </authorList>
    </citation>
    <scope>NUCLEOTIDE SEQUENCE</scope>
    <source>
        <strain evidence="2">HUAS 13-4</strain>
        <plasmid evidence="2">punmamed2</plasmid>
    </source>
</reference>
<keyword evidence="2" id="KW-0614">Plasmid</keyword>
<dbReference type="EMBL" id="CP106794">
    <property type="protein sequence ID" value="UXY25061.1"/>
    <property type="molecule type" value="Genomic_DNA"/>
</dbReference>
<keyword evidence="3" id="KW-1185">Reference proteome</keyword>
<dbReference type="Gene3D" id="1.10.1740.10">
    <property type="match status" value="1"/>
</dbReference>
<accession>A0ABY6EGZ5</accession>
<dbReference type="Proteomes" id="UP001061298">
    <property type="component" value="Plasmid punmamed2"/>
</dbReference>
<evidence type="ECO:0000313" key="3">
    <source>
        <dbReference type="Proteomes" id="UP001061298"/>
    </source>
</evidence>
<organism evidence="2 3">
    <name type="scientific">Streptomyces cynarae</name>
    <dbReference type="NCBI Taxonomy" id="2981134"/>
    <lineage>
        <taxon>Bacteria</taxon>
        <taxon>Bacillati</taxon>
        <taxon>Actinomycetota</taxon>
        <taxon>Actinomycetes</taxon>
        <taxon>Kitasatosporales</taxon>
        <taxon>Streptomycetaceae</taxon>
        <taxon>Streptomyces</taxon>
    </lineage>
</organism>
<feature type="compositionally biased region" description="Basic residues" evidence="1">
    <location>
        <begin position="1"/>
        <end position="12"/>
    </location>
</feature>
<evidence type="ECO:0000256" key="1">
    <source>
        <dbReference type="SAM" id="MobiDB-lite"/>
    </source>
</evidence>
<proteinExistence type="predicted"/>
<feature type="region of interest" description="Disordered" evidence="1">
    <location>
        <begin position="1"/>
        <end position="21"/>
    </location>
</feature>
<dbReference type="RefSeq" id="WP_263235389.1">
    <property type="nucleotide sequence ID" value="NZ_CP106794.1"/>
</dbReference>
<geneLocation type="plasmid" evidence="2 3">
    <name>punmamed2</name>
</geneLocation>
<evidence type="ECO:0000313" key="2">
    <source>
        <dbReference type="EMBL" id="UXY25061.1"/>
    </source>
</evidence>
<protein>
    <submittedName>
        <fullName evidence="2">Uncharacterized protein</fullName>
    </submittedName>
</protein>
<sequence>MIGGEKKRKVPRQRGLAPGDLCPEEVLCPEAQRQWEAGLSKTPALRNLVWAYTNAQGTHTDDVMSKVMMAFFARLRSGPLDGDVEAYLRTITKRRAWNHLKEL</sequence>
<gene>
    <name evidence="2" type="ORF">N8I84_42350</name>
</gene>
<name>A0ABY6EGZ5_9ACTN</name>